<feature type="compositionally biased region" description="Basic and acidic residues" evidence="5">
    <location>
        <begin position="5166"/>
        <end position="5176"/>
    </location>
</feature>
<feature type="compositionally biased region" description="Acidic residues" evidence="5">
    <location>
        <begin position="4550"/>
        <end position="4566"/>
    </location>
</feature>
<reference evidence="9" key="1">
    <citation type="journal article" date="2019" name="Int. J. Syst. Evol. Microbiol.">
        <title>The Global Catalogue of Microorganisms (GCM) 10K type strain sequencing project: providing services to taxonomists for standard genome sequencing and annotation.</title>
        <authorList>
            <consortium name="The Broad Institute Genomics Platform"/>
            <consortium name="The Broad Institute Genome Sequencing Center for Infectious Disease"/>
            <person name="Wu L."/>
            <person name="Ma J."/>
        </authorList>
    </citation>
    <scope>NUCLEOTIDE SEQUENCE [LARGE SCALE GENOMIC DNA]</scope>
    <source>
        <strain evidence="9">CGMCC 1.12479</strain>
    </source>
</reference>
<feature type="domain" description="YDG" evidence="6">
    <location>
        <begin position="4213"/>
        <end position="4288"/>
    </location>
</feature>
<feature type="compositionally biased region" description="Basic and acidic residues" evidence="5">
    <location>
        <begin position="4875"/>
        <end position="4885"/>
    </location>
</feature>
<feature type="compositionally biased region" description="Acidic residues" evidence="5">
    <location>
        <begin position="4652"/>
        <end position="4664"/>
    </location>
</feature>
<feature type="region of interest" description="Disordered" evidence="5">
    <location>
        <begin position="2571"/>
        <end position="2594"/>
    </location>
</feature>
<evidence type="ECO:0000259" key="6">
    <source>
        <dbReference type="Pfam" id="PF18657"/>
    </source>
</evidence>
<dbReference type="Pfam" id="PF18657">
    <property type="entry name" value="YDG"/>
    <property type="match status" value="1"/>
</dbReference>
<keyword evidence="4" id="KW-0106">Calcium</keyword>
<accession>A0ABQ1N6Q2</accession>
<dbReference type="Proteomes" id="UP000635885">
    <property type="component" value="Unassembled WGS sequence"/>
</dbReference>
<evidence type="ECO:0000256" key="5">
    <source>
        <dbReference type="SAM" id="MobiDB-lite"/>
    </source>
</evidence>
<feature type="region of interest" description="Disordered" evidence="5">
    <location>
        <begin position="4541"/>
        <end position="5176"/>
    </location>
</feature>
<feature type="compositionally biased region" description="Polar residues" evidence="5">
    <location>
        <begin position="2571"/>
        <end position="2581"/>
    </location>
</feature>
<feature type="compositionally biased region" description="Acidic residues" evidence="5">
    <location>
        <begin position="4574"/>
        <end position="4586"/>
    </location>
</feature>
<feature type="compositionally biased region" description="Basic and acidic residues" evidence="5">
    <location>
        <begin position="5114"/>
        <end position="5129"/>
    </location>
</feature>
<feature type="compositionally biased region" description="Acidic residues" evidence="5">
    <location>
        <begin position="5042"/>
        <end position="5056"/>
    </location>
</feature>
<evidence type="ECO:0000313" key="9">
    <source>
        <dbReference type="Proteomes" id="UP000635885"/>
    </source>
</evidence>
<feature type="compositionally biased region" description="Acidic residues" evidence="5">
    <location>
        <begin position="4886"/>
        <end position="4904"/>
    </location>
</feature>
<name>A0ABQ1N6Q2_9BACT</name>
<feature type="compositionally biased region" description="Basic and acidic residues" evidence="5">
    <location>
        <begin position="4801"/>
        <end position="4817"/>
    </location>
</feature>
<dbReference type="InterPro" id="IPR059100">
    <property type="entry name" value="TSP3_bac"/>
</dbReference>
<evidence type="ECO:0000313" key="8">
    <source>
        <dbReference type="EMBL" id="GGC55046.1"/>
    </source>
</evidence>
<feature type="compositionally biased region" description="Basic and acidic residues" evidence="5">
    <location>
        <begin position="4672"/>
        <end position="4713"/>
    </location>
</feature>
<evidence type="ECO:0000256" key="2">
    <source>
        <dbReference type="ARBA" id="ARBA00022525"/>
    </source>
</evidence>
<evidence type="ECO:0000256" key="4">
    <source>
        <dbReference type="ARBA" id="ARBA00022837"/>
    </source>
</evidence>
<keyword evidence="9" id="KW-1185">Reference proteome</keyword>
<feature type="domain" description="MBG" evidence="7">
    <location>
        <begin position="3935"/>
        <end position="4011"/>
    </location>
</feature>
<evidence type="ECO:0000256" key="3">
    <source>
        <dbReference type="ARBA" id="ARBA00022729"/>
    </source>
</evidence>
<dbReference type="SUPFAM" id="SSF103647">
    <property type="entry name" value="TSP type-3 repeat"/>
    <property type="match status" value="1"/>
</dbReference>
<comment type="caution">
    <text evidence="8">The sequence shown here is derived from an EMBL/GenBank/DDBJ whole genome shotgun (WGS) entry which is preliminary data.</text>
</comment>
<feature type="compositionally biased region" description="Acidic residues" evidence="5">
    <location>
        <begin position="5094"/>
        <end position="5106"/>
    </location>
</feature>
<feature type="compositionally biased region" description="Basic and acidic residues" evidence="5">
    <location>
        <begin position="4723"/>
        <end position="4739"/>
    </location>
</feature>
<dbReference type="Pfam" id="PF18884">
    <property type="entry name" value="TSP3_bac"/>
    <property type="match status" value="22"/>
</dbReference>
<sequence>MEKRYEKSSVSLKGTHIVSFFFSKKILGFLLFFLPLIGFGQTLTISDSGQTGTSGTNWSVSGTNPVIITATGTANVNTSVIEGYLNAGTSVMLEGSLISVADAIDKTAGGDATLTIRAGGTNTEGYGRAMINADVQSTSGALNIVLWSDYNNHNRAGATVSSSPTINTNGGHFWMGGSATAQGATTWNGLTVGNGPSVNAVGSTNQNAVDINGVALNTSGGDVFIWAAPGAGGGIQGISFNSSSITIGAGDIVLATDVISGAATLTSTGHLYLVPDGGAYAGAVTWSHNNASPNIDVTGTFDALTINAFNSLGGFTIGNYEGMTGVTFSNTSSITVTNSIDVAGPVSVYGNSISANANITTQGDLYMKAINGIDFSIGTTVTTNGGDVVYWSTATDGNGYIRPATITTNGGHVYMGGNYESIGEAVWHGHTVGGGYAFYSANAGVALRGNITTNGGDVLIAGESAVTDLGDVAAESSDRTISTGTGNITLMPYSEVLQNNFSFWGPFQMILETTGKVSVAPVSGHSFWGGQTPQLTYNGSLSSGTFTGSSALAGVQIPNIANLGGLELGTYSGTGVVGDSPYVDANVKNMRLDAGFSIAGPITLYGGNLGVNQNLTSTLAGADILLKASAGIVNEGFAITSNAGDITLWANSSSTTVAPTTGGVYLKDGGTLDSRSNTDRTAANISTATGGGTITLGGGSASTTLASATVVPTGYAQNISGTSNGIGLGTDTRQGHNSNIKLYSGGGDISLRGQNTVAGGSNYKFGVQTYGGVTIDAGTNGDLTIDGLSTGNANPNGVELGSWAAGSTAGLYKTSGTGSISITGTASGGSGDMIGFASASLNTIEATGTGGITLNGSSSLGNSSNPDLRLNGAILAASGDITVNANTTSGRLLNGATFGRKAGSDVLTSSSNVTLNADSFTFALGSSIATTGTVTIQPISTSTSFSSTLNVTSNLALSSDVSGLTIGKEGNTANITTATAQTIAGPISVYGGDITVDQNLTSTASEADILLKGSGYIAMASGSSNSAYRTLQTNNGNIVLWANSADGTSGGIQLGDWTTFNTANGSTTQTNGGGKVWLAGGSGVNAQGLPTGAANGGTARSGISFGSYSQAATTTSIYSGGGDIYLNGESNGTLPGWGVAWNRTGIANAGNGTITIKGEGKNASGYHGIELGGFNGSINITAGGGDADTPAILIDGTTSRSDFSGLQTISGPGTRSIMQATGAGGITILAKGVNSGSGPSYNSTLDVLAASGDILISAEGGTGFNFIGTIGQKTGTDVTSSSSNVTLRANAINVFAGTEIQTTGTLIVEPFGTSFTNALTWPLSNLALGSDITGLRLGKYGNTANITINSAQTIAGPISVYGGNLALNAATTATGSDINLYASGAVSQSASLTANRLALNGTGTFTLQNAANNVGIIAGGDNTTRLGNLAYRDADALEIGSVNPDGIFSTGTVLIETENGDITLSQNINTTSTSTNAIIVNAGRASSPGTIGGGNILVSNSAPTLTMGTGGIAKLFSGTESSSTGLTDLAGGTANTRSPFDETSTISPALAADNSYAIYRVSSGTGDLTIVSSGGDAENSTWSFDSGSRTLSTISNPVNVNASVVEGYLASGDLTIEAGNITINAPVSNATDNDWFLEAQSNIFQTTIGNITTLGGSVVLRSNSNDSSNGRVDLFGDFTTNGGALYIGGGSASETLDGLSVPTGYSITNENNRNGIFIRYSNINTGGGNLRMRGQNTSVDGSNTGLIVIDSDIQTGPGELSLFGRRTGNPNMSGGLWLGTAIGSSTQTGNVTLSTTSGNMNLEGISEATNSFVWSHGLILMASGTEQISLSTGSGNISISGNATNAALQTGEAVGLLAQMNDNTAGLSISTDGGSISLSGASGNTGGNDGIALRARDAAGSITIGDANTGDITFSTGSLQTTDRIAGAIVVESAGNVVFEGPSGGNFAADINISDEYDFKSGITSLRFGKTNNTTSRISLYTPVNISGPMSIYANLADIYNNINTSTANGDIFIQGATRIEARTQNRTLSSGSGNITLVTNFLSNTNSQTVVESTGKFTLQPFGTAFSSYGNVLDFSGSLSSDTFIGVSDAAGLRINNVSQLGGLVFGKEGNTTGFSTYHDWGVNGPIKFIGGDITVGGNLITSANAADILLKSSGNILYAANKSITTNNGDLILWSDSDANNEGFIAVGNNVTFNTANGSTDSGLSGGGNIVLAGGADDGANGGTANDGFPDGFARSATNPGIELSTDNTGDVYFYSGGGNITMHGYSSNNETPLLYNNVGINQFGGLFTDAGTGRIRMIGEGVNHYGINLNHGSAEAELKLTLTSAATSGDAIYIRGVSSSELGLVFNFSSKKELKAPGGGDITLEGVGGGSSKGIFLQTIDVLATSGTISLDGGTNGIFNKNTANTYGFKAGSAITSSSSDIIFRGNAISVEAGGTATSFNTTGAVTIEPSGASFTSALSFPISNLSLDAAVSGLTLGKASNTASMTIAGAATIAGPISVYGGGITVNQNLTSTASGGDILLKASGNITTAASKSITTDGGDVTLWSNSDSNGGYIYIQDNVTIDTRTSSDRTANNGSNDDENGGAITLGGGAGTTTPTGYAVNSANVFRGGINLGTESGGSRHDSGISFISGGGNIALKGQQTSTYNNDAAGINAYEGFVFDAGKTGSITLVGDVSGSSASYSDGMNLGNFAITAGGTASYIKTVDGDITLTGTSGSGSIQSRGVLLAGGGAGIFVQSTGTGNINITGTSGGGAGVPYNVLFIGANILANNGDINLLGGSAGGTIYSSLFASTVGYKTASDVASSSSDISVTADKFDLTSGIAFNTTGTFTIEPFGTSFTADFNTNNLTYDGLTGLTIGKTGNTRNVTVGSATAIGGPISIYGGAIAINAATTATGSDIHLHASGAVTQSAALTANGLGLNGTGTFTLTNASNNVATIAGGSDATKLGSLSFVDASGGLTVGTVNPTGIYSTGAIEIATLSGDLLVTEPIVSTLATGDAVKLYADQDESLGSEGDGNIKISSNGAITIESGARALLYSGKESESSGVQTEVGGEANTRTNVDADTDLSTLDPVLISTGKYGFFRVDNTIDISTLTIEAISDQTYTGSAIEPSVVVKDGSTTLVEDTDYTLSFSENINVGTATVTITGIGDYSGEKQVTFSVTKLAVTITADSDTKVYDGTALTDSDSEITTGTLVTGHKYTAMIAGTQTNVGSSANEVSAALILDGANNDITANYDITYVNGTLEVTALAVEITADSDTKVYDGTALSDTGSSITAGALVTGHTYTATVTGSQTNVGSSANVASAALIKDGADNDVTANYAITYVDGALAVTALAIEITADSNTKVYDGTALTDTGSSITDGALVTGHTYTATVTGSQTNVGSSANIASAAVIKDASDNDVTVNYAITYVDGTLAVTALAIEITADSDSKIYDGAALTDTGSSITDGALVTGHTYTATVTGSQTNVGSNANVASAAVIKDALDNDVTTNYAITYVDGALAVTALAIEITADSDSKVYDGTALTDTGSSITTGALVSGHTYTATVTGSQTNVGSSDNLASEAVIKDASNNDVTANYAITYVNGSLAVTTLAIEITADSDSKVYDGTALTDTGSSITGGALVTGHTYTATVTGTQTDVGTSNNVPSAAVIKDASENDVTSNYDISYVNGTLEVTKLSIEITADSDSKIYDGAALIDTGSSITDGALVSGHTYMATVTGSQTNVGSSVNVASAAVIKDASDNDVTANYAITYVDGALVVTALAIEITADSDSKVYDGTALTDTGSSITDGAFVTGHTYTATVTGSQTDVGSSANVPSTAVIKDGSDNDVTANYAITYVDGSLEVTALAIEITADSDSKFYDGTALTDTGSSITTGALVSGHTYTVTVTGSQTDVGSSANVPSTAVIKDASDNDVTTNYAITYVDGSLEVAKSTLTLTPDANQTKEYGDSDPTLTYEFSGEATGETPGFDGSLTRVQGENVGTYEITRGNLELMDNGSFKATNYQLDLTTGVDFEITKAALTITANNDSKFVTQSDANGYAGVSYSGFKFGEDESVLNTTNLTIIRTNTGAEAAGEYADVLQASGVTAQNYEISYVPGDFTIVGADQLLVKLKDSEVIYGSTPVYEIDEVGYFSSDDQLIKDLTSSTVVNGTQVTVTDGASGTASFEIVVEDATYATSGKLNVGTYDLLASNSAVTSPNFSNTLVLQGKLEVTPKELTVAVTSSTTKVYDGNAQLLDLELSLVSPINLDQVMASATGEYDSKDAGARSYTVTGLTLSGADAGNYYIQGGATATITGTDGEITQRTLTVTPDGGQSKTFGEPDPVLTYSHTGEVSGETPGFSGSLTRAIGESEGTYAIEQGSLELIDRDSFQKNNYELAFTEGILFAIGKKAIDASDITVDTIVDLTYNGQVQRPVPLVKEGNKTLTNDVDYTLSYADNTNVGTATVTISGIGNYSGTTSQTFVIMKKEIRVLVSNQIKDYGDEDPELVYTLDPELFGDDEVVGSINRNAGEAVGIYSISLGSLSAGSNYELLLEGNPEFEIRSVDRDGDGVPDDVEDQQGTDPNDPEDFKDSDGDGVPDYVEEQEGTDPNNPGDAKDSDGDGVPDHVEEREGTDPNDKDDFKDSDGDGVPDYVEEQQGTDPNDPEDFKDSDGDGVPDYVEEQEGTDPNNPGDAKDSDVDGVPDHVEEREGTDPNDKDDFKDSDGDGVPDHVEEQQGTDPNDGEDFKDSDGDGVPDHVEEQEGTNPNDPNDFKDSDGDGAPDYVEEQQGTDPNDPEEFKDSDGDGVPDHVEEQQGTDPNDGEDFKDSDGDGVPDHVEEQEGTNPNDPNDFKDSDGDVAPDYVEEQQGTDPNDPNDFKDSDGDGVPDYVEEQEGTDPNDKDDFKDSDGDGVPDYVEEQEGTDPNDPEDFKDSDGDGVPDYVEEQEGTDPKDKDDFKDSDGDGVPDYVEEQQGTDPNDGEDFKDSDGDGVPDHVEEQEGTDPNDKDDFKDSDGDGVPDHVEEREGTDPNDGEDFKDSDGDGVPEHVEEQQGTDPNDPEDFKDSDGDGVPDYVEEQEGTDPNDKDDFKDSDDDGVPDHVEELQVTNPNDAEDFKDSDGDGVPDYVEEQEGTDPNNPGDAKDSDGDGVPDHVEEQQGTDPNDPNDFKDSDGDGVPDYIEIQQGTDPNDAFNVKDSDGDGVPDHIQERSIVEVAKVYLEAAWGNGDVVLEFPTRLVGLMSDGSIVETVVRWDIEGLDEYLYSSGEYVLSGELLPGKGVYNSYSLEGVLHLRVLPKAVPVDLTLSSNEFVGSANTFFLPVGSFTVIDPLDDIHELTLVAGEGDNRYFEIRDNVLYWSSADRAEGKTTFTIIVQVTDRDGNTLDKSFEISRIREEITEIEVFNTFTPEGDGKNDTWGVPELRYYSGVRIQIFDRGGERMFYTENPDIRWEGTHNGKELPIGTYYWTIEVGETGEVRKGMLNLLRK</sequence>
<feature type="domain" description="MBG" evidence="7">
    <location>
        <begin position="4470"/>
        <end position="4531"/>
    </location>
</feature>
<keyword evidence="2" id="KW-0964">Secreted</keyword>
<dbReference type="InterPro" id="IPR028974">
    <property type="entry name" value="TSP_type-3_rpt"/>
</dbReference>
<feature type="domain" description="MBG" evidence="7">
    <location>
        <begin position="4306"/>
        <end position="4384"/>
    </location>
</feature>
<comment type="subcellular location">
    <subcellularLocation>
        <location evidence="1">Secreted</location>
    </subcellularLocation>
</comment>
<dbReference type="Pfam" id="PF13585">
    <property type="entry name" value="CHU_C"/>
    <property type="match status" value="1"/>
</dbReference>
<gene>
    <name evidence="8" type="ORF">GCM10010993_36750</name>
</gene>
<dbReference type="InterPro" id="IPR041286">
    <property type="entry name" value="MBG_2"/>
</dbReference>
<protein>
    <recommendedName>
        <fullName evidence="10">Secretion system C-terminal sorting domain-containing protein</fullName>
    </recommendedName>
</protein>
<feature type="compositionally biased region" description="Basic and acidic residues" evidence="5">
    <location>
        <begin position="4957"/>
        <end position="5025"/>
    </location>
</feature>
<evidence type="ECO:0000256" key="1">
    <source>
        <dbReference type="ARBA" id="ARBA00004613"/>
    </source>
</evidence>
<feature type="compositionally biased region" description="Basic and acidic residues" evidence="5">
    <location>
        <begin position="4594"/>
        <end position="4625"/>
    </location>
</feature>
<feature type="compositionally biased region" description="Basic and acidic residues" evidence="5">
    <location>
        <begin position="4925"/>
        <end position="4937"/>
    </location>
</feature>
<keyword evidence="3" id="KW-0732">Signal</keyword>
<dbReference type="InterPro" id="IPR026341">
    <property type="entry name" value="T9SS_type_B"/>
</dbReference>
<dbReference type="EMBL" id="BMFD01000028">
    <property type="protein sequence ID" value="GGC55046.1"/>
    <property type="molecule type" value="Genomic_DNA"/>
</dbReference>
<proteinExistence type="predicted"/>
<evidence type="ECO:0000259" key="7">
    <source>
        <dbReference type="Pfam" id="PF18676"/>
    </source>
</evidence>
<feature type="compositionally biased region" description="Basic and acidic residues" evidence="5">
    <location>
        <begin position="4775"/>
        <end position="4791"/>
    </location>
</feature>
<feature type="compositionally biased region" description="Acidic residues" evidence="5">
    <location>
        <begin position="4860"/>
        <end position="4874"/>
    </location>
</feature>
<feature type="compositionally biased region" description="Acidic residues" evidence="5">
    <location>
        <begin position="4912"/>
        <end position="4924"/>
    </location>
</feature>
<organism evidence="8 9">
    <name type="scientific">Belliella aquatica</name>
    <dbReference type="NCBI Taxonomy" id="1323734"/>
    <lineage>
        <taxon>Bacteria</taxon>
        <taxon>Pseudomonadati</taxon>
        <taxon>Bacteroidota</taxon>
        <taxon>Cytophagia</taxon>
        <taxon>Cytophagales</taxon>
        <taxon>Cyclobacteriaceae</taxon>
        <taxon>Belliella</taxon>
    </lineage>
</organism>
<dbReference type="InterPro" id="IPR041248">
    <property type="entry name" value="YDG"/>
</dbReference>
<feature type="domain" description="MBG" evidence="7">
    <location>
        <begin position="4021"/>
        <end position="4101"/>
    </location>
</feature>
<evidence type="ECO:0008006" key="10">
    <source>
        <dbReference type="Google" id="ProtNLM"/>
    </source>
</evidence>
<dbReference type="Pfam" id="PF18676">
    <property type="entry name" value="MBG_2"/>
    <property type="match status" value="4"/>
</dbReference>
<dbReference type="NCBIfam" id="TIGR04131">
    <property type="entry name" value="Bac_Flav_CTERM"/>
    <property type="match status" value="1"/>
</dbReference>